<keyword evidence="2" id="KW-0547">Nucleotide-binding</keyword>
<dbReference type="PROSITE" id="PS50893">
    <property type="entry name" value="ABC_TRANSPORTER_2"/>
    <property type="match status" value="1"/>
</dbReference>
<sequence>MAIRGVHIEVKDLTHRYNPKCPLTFDKVNIEAQPGEALVIIGRSGCGKSTLLHIIAGLLNATSGDLHLNKEAVKGPSSRWVMMFQAPHLFPWMTVEQNVGIGLHFAQWPKKEMRERVAEAITLVNLEEYAKNNVQDLSGGQQQRVALARSLVMEPELLLLDEPFSALDAFTRTSLQKDVRSIAKELGINLVMVTHDIDEAVLMADRALVMAGSPGKIMHDLRVDLDDPRDREDPVVQATRAHLMQIFHDASNLSSDDSPNTETVDKVITASKLVSTVV</sequence>
<dbReference type="PROSITE" id="PS00211">
    <property type="entry name" value="ABC_TRANSPORTER_1"/>
    <property type="match status" value="1"/>
</dbReference>
<dbReference type="SMART" id="SM00382">
    <property type="entry name" value="AAA"/>
    <property type="match status" value="1"/>
</dbReference>
<dbReference type="EMBL" id="UOFM01000239">
    <property type="protein sequence ID" value="VAW77915.1"/>
    <property type="molecule type" value="Genomic_DNA"/>
</dbReference>
<dbReference type="Pfam" id="PF00005">
    <property type="entry name" value="ABC_tran"/>
    <property type="match status" value="1"/>
</dbReference>
<organism evidence="5">
    <name type="scientific">hydrothermal vent metagenome</name>
    <dbReference type="NCBI Taxonomy" id="652676"/>
    <lineage>
        <taxon>unclassified sequences</taxon>
        <taxon>metagenomes</taxon>
        <taxon>ecological metagenomes</taxon>
    </lineage>
</organism>
<keyword evidence="1" id="KW-0813">Transport</keyword>
<dbReference type="GO" id="GO:0005524">
    <property type="term" value="F:ATP binding"/>
    <property type="evidence" value="ECO:0007669"/>
    <property type="project" value="UniProtKB-KW"/>
</dbReference>
<dbReference type="Gene3D" id="3.40.50.300">
    <property type="entry name" value="P-loop containing nucleotide triphosphate hydrolases"/>
    <property type="match status" value="1"/>
</dbReference>
<evidence type="ECO:0000259" key="4">
    <source>
        <dbReference type="PROSITE" id="PS50893"/>
    </source>
</evidence>
<dbReference type="PANTHER" id="PTHR42788">
    <property type="entry name" value="TAURINE IMPORT ATP-BINDING PROTEIN-RELATED"/>
    <property type="match status" value="1"/>
</dbReference>
<feature type="domain" description="ABC transporter" evidence="4">
    <location>
        <begin position="8"/>
        <end position="237"/>
    </location>
</feature>
<dbReference type="InterPro" id="IPR050166">
    <property type="entry name" value="ABC_transporter_ATP-bind"/>
</dbReference>
<evidence type="ECO:0000256" key="1">
    <source>
        <dbReference type="ARBA" id="ARBA00022448"/>
    </source>
</evidence>
<dbReference type="SUPFAM" id="SSF52540">
    <property type="entry name" value="P-loop containing nucleoside triphosphate hydrolases"/>
    <property type="match status" value="1"/>
</dbReference>
<dbReference type="AlphaFoldDB" id="A0A3B0YAQ6"/>
<dbReference type="CDD" id="cd03293">
    <property type="entry name" value="ABC_NrtD_SsuB_transporters"/>
    <property type="match status" value="1"/>
</dbReference>
<proteinExistence type="predicted"/>
<name>A0A3B0YAQ6_9ZZZZ</name>
<keyword evidence="3" id="KW-0067">ATP-binding</keyword>
<dbReference type="InterPro" id="IPR003439">
    <property type="entry name" value="ABC_transporter-like_ATP-bd"/>
</dbReference>
<dbReference type="GO" id="GO:0016887">
    <property type="term" value="F:ATP hydrolysis activity"/>
    <property type="evidence" value="ECO:0007669"/>
    <property type="project" value="InterPro"/>
</dbReference>
<evidence type="ECO:0000256" key="2">
    <source>
        <dbReference type="ARBA" id="ARBA00022741"/>
    </source>
</evidence>
<reference evidence="5" key="1">
    <citation type="submission" date="2018-06" db="EMBL/GenBank/DDBJ databases">
        <authorList>
            <person name="Zhirakovskaya E."/>
        </authorList>
    </citation>
    <scope>NUCLEOTIDE SEQUENCE</scope>
</reference>
<dbReference type="InterPro" id="IPR003593">
    <property type="entry name" value="AAA+_ATPase"/>
</dbReference>
<gene>
    <name evidence="5" type="ORF">MNBD_GAMMA14-2096</name>
</gene>
<dbReference type="PANTHER" id="PTHR42788:SF13">
    <property type="entry name" value="ALIPHATIC SULFONATES IMPORT ATP-BINDING PROTEIN SSUB"/>
    <property type="match status" value="1"/>
</dbReference>
<dbReference type="InterPro" id="IPR017871">
    <property type="entry name" value="ABC_transporter-like_CS"/>
</dbReference>
<accession>A0A3B0YAQ6</accession>
<evidence type="ECO:0000313" key="5">
    <source>
        <dbReference type="EMBL" id="VAW77915.1"/>
    </source>
</evidence>
<protein>
    <recommendedName>
        <fullName evidence="4">ABC transporter domain-containing protein</fullName>
    </recommendedName>
</protein>
<dbReference type="InterPro" id="IPR027417">
    <property type="entry name" value="P-loop_NTPase"/>
</dbReference>
<evidence type="ECO:0000256" key="3">
    <source>
        <dbReference type="ARBA" id="ARBA00022840"/>
    </source>
</evidence>